<feature type="transmembrane region" description="Helical" evidence="2">
    <location>
        <begin position="180"/>
        <end position="200"/>
    </location>
</feature>
<dbReference type="InterPro" id="IPR029044">
    <property type="entry name" value="Nucleotide-diphossugar_trans"/>
</dbReference>
<dbReference type="KEGG" id="kal:KALB_5670"/>
<keyword evidence="2" id="KW-0812">Transmembrane</keyword>
<protein>
    <recommendedName>
        <fullName evidence="3">Glycosyltransferase 2-like domain-containing protein</fullName>
    </recommendedName>
</protein>
<gene>
    <name evidence="4" type="ORF">KALB_5670</name>
</gene>
<feature type="transmembrane region" description="Helical" evidence="2">
    <location>
        <begin position="212"/>
        <end position="232"/>
    </location>
</feature>
<evidence type="ECO:0000259" key="3">
    <source>
        <dbReference type="Pfam" id="PF13632"/>
    </source>
</evidence>
<feature type="region of interest" description="Disordered" evidence="1">
    <location>
        <begin position="1"/>
        <end position="26"/>
    </location>
</feature>
<dbReference type="Pfam" id="PF13632">
    <property type="entry name" value="Glyco_trans_2_3"/>
    <property type="match status" value="1"/>
</dbReference>
<dbReference type="EMBL" id="CP007155">
    <property type="protein sequence ID" value="AHH99031.1"/>
    <property type="molecule type" value="Genomic_DNA"/>
</dbReference>
<dbReference type="OrthoDB" id="9806824at2"/>
<feature type="transmembrane region" description="Helical" evidence="2">
    <location>
        <begin position="135"/>
        <end position="160"/>
    </location>
</feature>
<keyword evidence="2" id="KW-0472">Membrane</keyword>
<sequence>MASCARPPRTASSGSHRVGRGEGVAHAPQTGDELLGSVDLGGNGQFVRLTDLMRFGDSPWSCCLVEDLELGLRLHLAGARVRYATNAVITQQAVVDPSRLGRQRTRWGQGNLQCLRYLPRLVRSANVRVPALLDFAYYLLAPWLVVPLAVLVAVLLGTTVDGWLTGNTFGGRVSSWSDSPMAVALWLTALMSPGVLWGVVHRFRLRDEPLWRTVLVGLVYPGLLMLGALASAKALGRHLAGRDSWSKTERLAEDQGRNPAHLPRVRLPGSQLCLRCRCRSSRGR</sequence>
<reference evidence="4 5" key="1">
    <citation type="journal article" date="2014" name="BMC Genomics">
        <title>Complete genome sequence of producer of the glycopeptide antibiotic Aculeximycin Kutzneria albida DSM 43870T, a representative of minor genus of Pseudonocardiaceae.</title>
        <authorList>
            <person name="Rebets Y."/>
            <person name="Tokovenko B."/>
            <person name="Lushchyk I."/>
            <person name="Ruckert C."/>
            <person name="Zaburannyi N."/>
            <person name="Bechthold A."/>
            <person name="Kalinowski J."/>
            <person name="Luzhetskyy A."/>
        </authorList>
    </citation>
    <scope>NUCLEOTIDE SEQUENCE [LARGE SCALE GENOMIC DNA]</scope>
    <source>
        <strain evidence="4">DSM 43870</strain>
    </source>
</reference>
<dbReference type="HOGENOM" id="CLU_979291_0_0_11"/>
<feature type="domain" description="Glycosyltransferase 2-like" evidence="3">
    <location>
        <begin position="42"/>
        <end position="180"/>
    </location>
</feature>
<proteinExistence type="predicted"/>
<evidence type="ECO:0000313" key="4">
    <source>
        <dbReference type="EMBL" id="AHH99031.1"/>
    </source>
</evidence>
<dbReference type="eggNOG" id="COG1215">
    <property type="taxonomic scope" value="Bacteria"/>
</dbReference>
<evidence type="ECO:0000313" key="5">
    <source>
        <dbReference type="Proteomes" id="UP000019225"/>
    </source>
</evidence>
<dbReference type="STRING" id="1449976.KALB_5670"/>
<dbReference type="SUPFAM" id="SSF53448">
    <property type="entry name" value="Nucleotide-diphospho-sugar transferases"/>
    <property type="match status" value="1"/>
</dbReference>
<name>W5WEK1_9PSEU</name>
<keyword evidence="2" id="KW-1133">Transmembrane helix</keyword>
<evidence type="ECO:0000256" key="1">
    <source>
        <dbReference type="SAM" id="MobiDB-lite"/>
    </source>
</evidence>
<organism evidence="4 5">
    <name type="scientific">Kutzneria albida DSM 43870</name>
    <dbReference type="NCBI Taxonomy" id="1449976"/>
    <lineage>
        <taxon>Bacteria</taxon>
        <taxon>Bacillati</taxon>
        <taxon>Actinomycetota</taxon>
        <taxon>Actinomycetes</taxon>
        <taxon>Pseudonocardiales</taxon>
        <taxon>Pseudonocardiaceae</taxon>
        <taxon>Kutzneria</taxon>
    </lineage>
</organism>
<keyword evidence="5" id="KW-1185">Reference proteome</keyword>
<evidence type="ECO:0000256" key="2">
    <source>
        <dbReference type="SAM" id="Phobius"/>
    </source>
</evidence>
<dbReference type="AlphaFoldDB" id="W5WEK1"/>
<accession>W5WEK1</accession>
<dbReference type="Proteomes" id="UP000019225">
    <property type="component" value="Chromosome"/>
</dbReference>
<dbReference type="InterPro" id="IPR001173">
    <property type="entry name" value="Glyco_trans_2-like"/>
</dbReference>